<comment type="caution">
    <text evidence="2">The sequence shown here is derived from an EMBL/GenBank/DDBJ whole genome shotgun (WGS) entry which is preliminary data.</text>
</comment>
<protein>
    <recommendedName>
        <fullName evidence="1">AB hydrolase-1 domain-containing protein</fullName>
    </recommendedName>
</protein>
<reference evidence="2" key="1">
    <citation type="journal article" date="2014" name="Int. J. Syst. Evol. Microbiol.">
        <title>Complete genome sequence of Corynebacterium casei LMG S-19264T (=DSM 44701T), isolated from a smear-ripened cheese.</title>
        <authorList>
            <consortium name="US DOE Joint Genome Institute (JGI-PGF)"/>
            <person name="Walter F."/>
            <person name="Albersmeier A."/>
            <person name="Kalinowski J."/>
            <person name="Ruckert C."/>
        </authorList>
    </citation>
    <scope>NUCLEOTIDE SEQUENCE</scope>
    <source>
        <strain evidence="2">JCM 3172</strain>
    </source>
</reference>
<dbReference type="InterPro" id="IPR029058">
    <property type="entry name" value="AB_hydrolase_fold"/>
</dbReference>
<dbReference type="InterPro" id="IPR000073">
    <property type="entry name" value="AB_hydrolase_1"/>
</dbReference>
<name>A0A918HJE7_9ACTN</name>
<dbReference type="EMBL" id="BMQQ01000044">
    <property type="protein sequence ID" value="GGT63355.1"/>
    <property type="molecule type" value="Genomic_DNA"/>
</dbReference>
<dbReference type="Pfam" id="PF12697">
    <property type="entry name" value="Abhydrolase_6"/>
    <property type="match status" value="1"/>
</dbReference>
<feature type="domain" description="AB hydrolase-1" evidence="1">
    <location>
        <begin position="75"/>
        <end position="265"/>
    </location>
</feature>
<accession>A0A918HJE7</accession>
<dbReference type="GO" id="GO:0003824">
    <property type="term" value="F:catalytic activity"/>
    <property type="evidence" value="ECO:0007669"/>
    <property type="project" value="UniProtKB-ARBA"/>
</dbReference>
<dbReference type="Gene3D" id="3.40.50.1820">
    <property type="entry name" value="alpha/beta hydrolase"/>
    <property type="match status" value="1"/>
</dbReference>
<organism evidence="2 3">
    <name type="scientific">Streptomyces purpureus</name>
    <dbReference type="NCBI Taxonomy" id="1951"/>
    <lineage>
        <taxon>Bacteria</taxon>
        <taxon>Bacillati</taxon>
        <taxon>Actinomycetota</taxon>
        <taxon>Actinomycetes</taxon>
        <taxon>Kitasatosporales</taxon>
        <taxon>Streptomycetaceae</taxon>
        <taxon>Streptomyces</taxon>
    </lineage>
</organism>
<evidence type="ECO:0000313" key="3">
    <source>
        <dbReference type="Proteomes" id="UP000619486"/>
    </source>
</evidence>
<gene>
    <name evidence="2" type="ORF">GCM10014713_65790</name>
</gene>
<sequence>MSAKASLLRTALNATSLVAPRLAGRATFAVFTRPPGRARLRPDERGLLAEARTSLLTVNGKEVVTYAWGDGARPVLLVHGWQSRASRLSAFVTALRERGYSPVAFDAPAHGESDGATTTIIEFRDIIRQLHERHAAATGFEAVVAHSLGVLASLFALQDGVSTRRFVGIGGVADFDFVIDSFCAGLGLRERIRGALRGRIENALFPGDPGTWARFSAAYRPHELAAPVLLFHDESDDMVPAAQSRLLETAHRGRVRLVRTQGLGHRRILADPAVVTETVGFVTAAVDTETVTSRPGRSPVVPRS</sequence>
<dbReference type="Proteomes" id="UP000619486">
    <property type="component" value="Unassembled WGS sequence"/>
</dbReference>
<reference evidence="2" key="2">
    <citation type="submission" date="2020-09" db="EMBL/GenBank/DDBJ databases">
        <authorList>
            <person name="Sun Q."/>
            <person name="Ohkuma M."/>
        </authorList>
    </citation>
    <scope>NUCLEOTIDE SEQUENCE</scope>
    <source>
        <strain evidence="2">JCM 3172</strain>
    </source>
</reference>
<dbReference type="RefSeq" id="WP_189205318.1">
    <property type="nucleotide sequence ID" value="NZ_BMQQ01000044.1"/>
</dbReference>
<proteinExistence type="predicted"/>
<evidence type="ECO:0000259" key="1">
    <source>
        <dbReference type="Pfam" id="PF12697"/>
    </source>
</evidence>
<dbReference type="AlphaFoldDB" id="A0A918HJE7"/>
<keyword evidence="3" id="KW-1185">Reference proteome</keyword>
<evidence type="ECO:0000313" key="2">
    <source>
        <dbReference type="EMBL" id="GGT63355.1"/>
    </source>
</evidence>
<dbReference type="SUPFAM" id="SSF53474">
    <property type="entry name" value="alpha/beta-Hydrolases"/>
    <property type="match status" value="1"/>
</dbReference>